<evidence type="ECO:0000256" key="4">
    <source>
        <dbReference type="ARBA" id="ARBA00022741"/>
    </source>
</evidence>
<dbReference type="Gene3D" id="3.40.50.620">
    <property type="entry name" value="HUPs"/>
    <property type="match status" value="1"/>
</dbReference>
<dbReference type="GO" id="GO:0004781">
    <property type="term" value="F:sulfate adenylyltransferase (ATP) activity"/>
    <property type="evidence" value="ECO:0007669"/>
    <property type="project" value="UniProtKB-UniRule"/>
</dbReference>
<proteinExistence type="inferred from homology"/>
<evidence type="ECO:0000256" key="7">
    <source>
        <dbReference type="ARBA" id="ARBA00049370"/>
    </source>
</evidence>
<sequence length="386" mass="43697">MSVTEKERDDVLEHLVPSDEAADARRAWAGLKAVQLDEIAVSDLYQIGIGAFSPLDGFVSEDDYRAIVETMRLSTGHIWSIPVALPVTEDVARTLRLDEQVALVRPDGVICGRMTIRHMYRPNLDHEALQVYRTQDTEHPGVRRLYERGGVYLGGPVEVLPDERVDEFTPYAFTPRQTRAAFCERGWRTIVGFQTRNPVHRAHEYIQKVALEIVDGLFLNPLVGPTKADDVPADVRLRAYQAILQHYYPTDRVFFGVYKAAMRYAGPREAVMHALVRRNFGCTHFIVGRDHAGVGNYYGTFDAQRIFDQFDVAELGITPLFFDNAFYCRKCQGMATAKTCPHGDDDHVTLSGTKVRQMLREGIAPPPEFSRPEVVQVLMEYYSKQA</sequence>
<dbReference type="InterPro" id="IPR025980">
    <property type="entry name" value="ATP-Sase_PUA-like_dom"/>
</dbReference>
<dbReference type="PANTHER" id="PTHR43509:SF1">
    <property type="entry name" value="SULFATE ADENYLYLTRANSFERASE"/>
    <property type="match status" value="1"/>
</dbReference>
<evidence type="ECO:0000256" key="5">
    <source>
        <dbReference type="ARBA" id="ARBA00022840"/>
    </source>
</evidence>
<keyword evidence="12" id="KW-1185">Reference proteome</keyword>
<gene>
    <name evidence="8" type="primary">sat</name>
    <name evidence="11" type="ORF">SAMN05421799_104211</name>
</gene>
<evidence type="ECO:0000313" key="12">
    <source>
        <dbReference type="Proteomes" id="UP000186156"/>
    </source>
</evidence>
<dbReference type="InterPro" id="IPR002650">
    <property type="entry name" value="Sulphate_adenylyltransferase"/>
</dbReference>
<feature type="domain" description="ATP-sulfurylase PUA-like" evidence="10">
    <location>
        <begin position="11"/>
        <end position="160"/>
    </location>
</feature>
<dbReference type="NCBIfam" id="TIGR00339">
    <property type="entry name" value="sopT"/>
    <property type="match status" value="1"/>
</dbReference>
<reference evidence="12" key="1">
    <citation type="submission" date="2017-01" db="EMBL/GenBank/DDBJ databases">
        <authorList>
            <person name="Varghese N."/>
            <person name="Submissions S."/>
        </authorList>
    </citation>
    <scope>NUCLEOTIDE SEQUENCE [LARGE SCALE GENOMIC DNA]</scope>
    <source>
        <strain evidence="12">DSM 16176</strain>
    </source>
</reference>
<dbReference type="NCBIfam" id="NF003166">
    <property type="entry name" value="PRK04149.1"/>
    <property type="match status" value="1"/>
</dbReference>
<dbReference type="RefSeq" id="WP_076346369.1">
    <property type="nucleotide sequence ID" value="NZ_FTOO01000004.1"/>
</dbReference>
<dbReference type="EMBL" id="FTOO01000004">
    <property type="protein sequence ID" value="SIS80840.1"/>
    <property type="molecule type" value="Genomic_DNA"/>
</dbReference>
<dbReference type="PANTHER" id="PTHR43509">
    <property type="match status" value="1"/>
</dbReference>
<evidence type="ECO:0000256" key="8">
    <source>
        <dbReference type="HAMAP-Rule" id="MF_00066"/>
    </source>
</evidence>
<comment type="catalytic activity">
    <reaction evidence="7 8">
        <text>sulfate + ATP + H(+) = adenosine 5'-phosphosulfate + diphosphate</text>
        <dbReference type="Rhea" id="RHEA:18133"/>
        <dbReference type="ChEBI" id="CHEBI:15378"/>
        <dbReference type="ChEBI" id="CHEBI:16189"/>
        <dbReference type="ChEBI" id="CHEBI:30616"/>
        <dbReference type="ChEBI" id="CHEBI:33019"/>
        <dbReference type="ChEBI" id="CHEBI:58243"/>
        <dbReference type="EC" id="2.7.7.4"/>
    </reaction>
</comment>
<organism evidence="11 12">
    <name type="scientific">Alicyclobacillus vulcanalis</name>
    <dbReference type="NCBI Taxonomy" id="252246"/>
    <lineage>
        <taxon>Bacteria</taxon>
        <taxon>Bacillati</taxon>
        <taxon>Bacillota</taxon>
        <taxon>Bacilli</taxon>
        <taxon>Bacillales</taxon>
        <taxon>Alicyclobacillaceae</taxon>
        <taxon>Alicyclobacillus</taxon>
    </lineage>
</organism>
<dbReference type="GO" id="GO:0000103">
    <property type="term" value="P:sulfate assimilation"/>
    <property type="evidence" value="ECO:0007669"/>
    <property type="project" value="UniProtKB-UniRule"/>
</dbReference>
<evidence type="ECO:0000259" key="10">
    <source>
        <dbReference type="Pfam" id="PF14306"/>
    </source>
</evidence>
<dbReference type="GO" id="GO:0070814">
    <property type="term" value="P:hydrogen sulfide biosynthetic process"/>
    <property type="evidence" value="ECO:0007669"/>
    <property type="project" value="UniProtKB-UniRule"/>
</dbReference>
<evidence type="ECO:0000256" key="6">
    <source>
        <dbReference type="ARBA" id="ARBA00037980"/>
    </source>
</evidence>
<dbReference type="InterPro" id="IPR020792">
    <property type="entry name" value="SO4_adenylyltransferase_pro"/>
</dbReference>
<keyword evidence="4 8" id="KW-0547">Nucleotide-binding</keyword>
<evidence type="ECO:0000256" key="2">
    <source>
        <dbReference type="ARBA" id="ARBA00022679"/>
    </source>
</evidence>
<dbReference type="EC" id="2.7.7.4" evidence="8"/>
<dbReference type="HAMAP" id="MF_00066">
    <property type="entry name" value="Sulf_adenylyltr"/>
    <property type="match status" value="1"/>
</dbReference>
<dbReference type="GO" id="GO:0005524">
    <property type="term" value="F:ATP binding"/>
    <property type="evidence" value="ECO:0007669"/>
    <property type="project" value="UniProtKB-KW"/>
</dbReference>
<keyword evidence="5 8" id="KW-0067">ATP-binding</keyword>
<dbReference type="InterPro" id="IPR015947">
    <property type="entry name" value="PUA-like_sf"/>
</dbReference>
<evidence type="ECO:0000259" key="9">
    <source>
        <dbReference type="Pfam" id="PF01747"/>
    </source>
</evidence>
<dbReference type="STRING" id="252246.SAMN05421799_104211"/>
<keyword evidence="3 8" id="KW-0548">Nucleotidyltransferase</keyword>
<evidence type="ECO:0000256" key="3">
    <source>
        <dbReference type="ARBA" id="ARBA00022695"/>
    </source>
</evidence>
<dbReference type="Proteomes" id="UP000186156">
    <property type="component" value="Unassembled WGS sequence"/>
</dbReference>
<dbReference type="Pfam" id="PF01747">
    <property type="entry name" value="ATP-sulfurylase"/>
    <property type="match status" value="1"/>
</dbReference>
<dbReference type="OrthoDB" id="9804504at2"/>
<name>A0A1N7M407_9BACL</name>
<dbReference type="Gene3D" id="3.10.400.10">
    <property type="entry name" value="Sulfate adenylyltransferase"/>
    <property type="match status" value="1"/>
</dbReference>
<dbReference type="InterPro" id="IPR014729">
    <property type="entry name" value="Rossmann-like_a/b/a_fold"/>
</dbReference>
<dbReference type="AlphaFoldDB" id="A0A1N7M407"/>
<evidence type="ECO:0000313" key="11">
    <source>
        <dbReference type="EMBL" id="SIS80840.1"/>
    </source>
</evidence>
<comment type="similarity">
    <text evidence="6 8">Belongs to the sulfate adenylyltransferase family.</text>
</comment>
<feature type="domain" description="Sulphate adenylyltransferase catalytic" evidence="9">
    <location>
        <begin position="171"/>
        <end position="381"/>
    </location>
</feature>
<dbReference type="UniPathway" id="UPA00140">
    <property type="reaction ID" value="UER00204"/>
</dbReference>
<dbReference type="InterPro" id="IPR024951">
    <property type="entry name" value="Sulfurylase_cat_dom"/>
</dbReference>
<keyword evidence="2 8" id="KW-0808">Transferase</keyword>
<accession>A0A1N7M407</accession>
<dbReference type="Pfam" id="PF14306">
    <property type="entry name" value="PUA_2"/>
    <property type="match status" value="1"/>
</dbReference>
<dbReference type="SUPFAM" id="SSF52374">
    <property type="entry name" value="Nucleotidylyl transferase"/>
    <property type="match status" value="1"/>
</dbReference>
<dbReference type="SUPFAM" id="SSF88697">
    <property type="entry name" value="PUA domain-like"/>
    <property type="match status" value="1"/>
</dbReference>
<evidence type="ECO:0000256" key="1">
    <source>
        <dbReference type="ARBA" id="ARBA00005048"/>
    </source>
</evidence>
<comment type="pathway">
    <text evidence="1 8">Sulfur metabolism; hydrogen sulfide biosynthesis; sulfite from sulfate: step 1/3.</text>
</comment>
<protein>
    <recommendedName>
        <fullName evidence="8">Sulfate adenylyltransferase</fullName>
        <ecNumber evidence="8">2.7.7.4</ecNumber>
    </recommendedName>
    <alternativeName>
        <fullName evidence="8">ATP-sulfurylase</fullName>
    </alternativeName>
    <alternativeName>
        <fullName evidence="8">Sulfate adenylate transferase</fullName>
        <shortName evidence="8">SAT</shortName>
    </alternativeName>
</protein>
<dbReference type="CDD" id="cd00517">
    <property type="entry name" value="ATPS"/>
    <property type="match status" value="1"/>
</dbReference>